<evidence type="ECO:0000313" key="4">
    <source>
        <dbReference type="EMBL" id="MDU0342435.1"/>
    </source>
</evidence>
<sequence>MRTAVAGVVMLLSTVGALAQPQPVTVDNFTRAETDLYFGGMVKQGGLGTFFHHRQPPSVDAQSVVRLNRDTLYSSAVIDLDAGPVSVTLPDAGQRFMSLFTIDQDHYVGGVFYKPGTYTFSKDKVGTRYFLLGVRTFVDPANPKDLEQVHALQDALKIEQANVGSFSITQWDPASQKKVRDALLTLQSTLPDFKNAFGARRDVDPIRHLLGTAAGWGGNPDKDAIYLNVTLPKNDGTTVYRLTVPKDVPVDGFWSLTVYNAEGYFEKNPYDAYAFNNVTAKKNADGSVSLQFGGCDGKVANCLPIMKGWNYLVRLYRPREEVLKGQWSFPTPQAGN</sequence>
<dbReference type="InterPro" id="IPR010621">
    <property type="entry name" value="DUF1214"/>
</dbReference>
<dbReference type="EMBL" id="JAWDID010000040">
    <property type="protein sequence ID" value="MDU0342435.1"/>
    <property type="molecule type" value="Genomic_DNA"/>
</dbReference>
<protein>
    <submittedName>
        <fullName evidence="4">DUF1254 domain-containing protein</fullName>
    </submittedName>
</protein>
<feature type="chain" id="PRO_5047415600" evidence="1">
    <location>
        <begin position="20"/>
        <end position="336"/>
    </location>
</feature>
<feature type="domain" description="DUF1254" evidence="3">
    <location>
        <begin position="49"/>
        <end position="159"/>
    </location>
</feature>
<keyword evidence="1" id="KW-0732">Signal</keyword>
<name>A0ABU3SDI7_9HYPH</name>
<evidence type="ECO:0000259" key="2">
    <source>
        <dbReference type="Pfam" id="PF06742"/>
    </source>
</evidence>
<evidence type="ECO:0000313" key="5">
    <source>
        <dbReference type="Proteomes" id="UP001254257"/>
    </source>
</evidence>
<dbReference type="Pfam" id="PF06742">
    <property type="entry name" value="DUF1214"/>
    <property type="match status" value="1"/>
</dbReference>
<feature type="domain" description="DUF1214" evidence="2">
    <location>
        <begin position="235"/>
        <end position="319"/>
    </location>
</feature>
<dbReference type="Proteomes" id="UP001254257">
    <property type="component" value="Unassembled WGS sequence"/>
</dbReference>
<feature type="signal peptide" evidence="1">
    <location>
        <begin position="1"/>
        <end position="19"/>
    </location>
</feature>
<dbReference type="InterPro" id="IPR010679">
    <property type="entry name" value="DUF1254"/>
</dbReference>
<dbReference type="InterPro" id="IPR037050">
    <property type="entry name" value="DUF1254_sf"/>
</dbReference>
<dbReference type="RefSeq" id="WP_316020208.1">
    <property type="nucleotide sequence ID" value="NZ_JAWDID010000040.1"/>
</dbReference>
<reference evidence="4 5" key="1">
    <citation type="submission" date="2023-09" db="EMBL/GenBank/DDBJ databases">
        <title>Whole genome shotgun sequencing (WGS) of Bosea sp. ZW T0_25, isolated from stored onions (Allium cepa).</title>
        <authorList>
            <person name="Stoll D.A."/>
            <person name="Huch M."/>
        </authorList>
    </citation>
    <scope>NUCLEOTIDE SEQUENCE [LARGE SCALE GENOMIC DNA]</scope>
    <source>
        <strain evidence="4 5">ZW T0_25</strain>
    </source>
</reference>
<dbReference type="InterPro" id="IPR037049">
    <property type="entry name" value="DUF1214_C_sf"/>
</dbReference>
<proteinExistence type="predicted"/>
<dbReference type="PANTHER" id="PTHR36509:SF2">
    <property type="entry name" value="BLL3101 PROTEIN"/>
    <property type="match status" value="1"/>
</dbReference>
<gene>
    <name evidence="4" type="ORF">RKE40_21265</name>
</gene>
<accession>A0ABU3SDI7</accession>
<keyword evidence="5" id="KW-1185">Reference proteome</keyword>
<dbReference type="Gene3D" id="2.60.40.1610">
    <property type="entry name" value="Domain of unknown function DUF1254"/>
    <property type="match status" value="1"/>
</dbReference>
<dbReference type="Pfam" id="PF06863">
    <property type="entry name" value="DUF1254"/>
    <property type="match status" value="1"/>
</dbReference>
<dbReference type="PANTHER" id="PTHR36509">
    <property type="entry name" value="BLL3101 PROTEIN"/>
    <property type="match status" value="1"/>
</dbReference>
<dbReference type="SUPFAM" id="SSF160935">
    <property type="entry name" value="VPA0735-like"/>
    <property type="match status" value="1"/>
</dbReference>
<dbReference type="Gene3D" id="2.60.120.600">
    <property type="entry name" value="Domain of unknown function DUF1214, C-terminal domain"/>
    <property type="match status" value="1"/>
</dbReference>
<evidence type="ECO:0000259" key="3">
    <source>
        <dbReference type="Pfam" id="PF06863"/>
    </source>
</evidence>
<organism evidence="4 5">
    <name type="scientific">Bosea rubneri</name>
    <dbReference type="NCBI Taxonomy" id="3075434"/>
    <lineage>
        <taxon>Bacteria</taxon>
        <taxon>Pseudomonadati</taxon>
        <taxon>Pseudomonadota</taxon>
        <taxon>Alphaproteobacteria</taxon>
        <taxon>Hyphomicrobiales</taxon>
        <taxon>Boseaceae</taxon>
        <taxon>Bosea</taxon>
    </lineage>
</organism>
<evidence type="ECO:0000256" key="1">
    <source>
        <dbReference type="SAM" id="SignalP"/>
    </source>
</evidence>
<comment type="caution">
    <text evidence="4">The sequence shown here is derived from an EMBL/GenBank/DDBJ whole genome shotgun (WGS) entry which is preliminary data.</text>
</comment>